<sequence>MIAKILVLDAGALINSNLSAMDAEEFYTLPSVVKEIKDSNAKARLSLIKDKLRLSEPSPEFLSQAARNTGDVSVLSRTDLGVIALSLMINERFKDETYEISSKKAEEDVKEVCDAFESWNINEIGDDEGWITPKHLEKKLQKNEETFLKVACISMDFAIQVPRMLCVTFNLLIKRITKKMDKKFCPDCGHSTLSRVSCKVDQTGNLQLFLKKNFQHNLRGTRSQPLKKMTSIFRVAAIGPAYLEKFYSVSKNRQAAEKEEGEQVVEETVDILHDILRQYPEDPYALLGLKERYAAPEKMIKLNSYDRMCDPVKRRIFDSIDPLFDNSIPETSSVTSENFLQIYGPVFERRSRFSKKQPVPQLGGVDDPKETIDSFYNFWARFESWRSFEGLDEEDSSKGENREEKRYIEKQNKAERTRRKKEDTAKVNKLVSDAMKLDPRLRKFKDQAKNEKERVKMEKIMLKQKKEQEEKKRIEEERLAKEREAEAAKEAAMEEKKKKEALKNAIRKEKKAIKNKLKEYNYFLDVATPDAMTDQLAKLEYLFEQMTMEGLREFNSKMEESREMGEWFFNETVQEKKFGKPKTPPPVSVAESNKEREWNPKEIQALIQGVNSFPGGTLERWEKIADFINHHTNEPLREPKEVIRMYKHVQSNTSMFQQFERKIKDPRIQNESSDSPEIITWSKEEQLLLEEGLKKFPASDPQRWSNIATHVNTKSKKECILRFKDLAQKVKK</sequence>
<dbReference type="GO" id="GO:0030544">
    <property type="term" value="F:Hsp70 protein binding"/>
    <property type="evidence" value="ECO:0007669"/>
    <property type="project" value="InterPro"/>
</dbReference>
<dbReference type="Proteomes" id="UP000030755">
    <property type="component" value="Unassembled WGS sequence"/>
</dbReference>
<dbReference type="PANTHER" id="PTHR43999:SF1">
    <property type="entry name" value="DNAJ HOMOLOG SUBFAMILY C MEMBER 2"/>
    <property type="match status" value="1"/>
</dbReference>
<dbReference type="EMBL" id="ML004909">
    <property type="protein sequence ID" value="RKP22124.1"/>
    <property type="molecule type" value="Genomic_DNA"/>
</dbReference>
<dbReference type="EMBL" id="KE560700">
    <property type="protein sequence ID" value="EPZ35960.1"/>
    <property type="molecule type" value="Genomic_DNA"/>
</dbReference>
<dbReference type="InterPro" id="IPR014881">
    <property type="entry name" value="NOB1_Zn-bd"/>
</dbReference>
<dbReference type="Pfam" id="PF16717">
    <property type="entry name" value="RAC_head"/>
    <property type="match status" value="1"/>
</dbReference>
<keyword evidence="9" id="KW-0175">Coiled coil</keyword>
<dbReference type="FunFam" id="3.40.50.1010:FF:000020">
    <property type="entry name" value="20S-pre-rRNA D-site endonuclease NOB1"/>
    <property type="match status" value="1"/>
</dbReference>
<dbReference type="PANTHER" id="PTHR43999">
    <property type="entry name" value="DNAJ HOMOLOG SUBFAMILY C MEMBER 2"/>
    <property type="match status" value="1"/>
</dbReference>
<dbReference type="InterPro" id="IPR001005">
    <property type="entry name" value="SANT/Myb"/>
</dbReference>
<keyword evidence="16" id="KW-1185">Reference proteome</keyword>
<name>A0A075B0B2_ROZAC</name>
<dbReference type="HOGENOM" id="CLU_378620_0_0_1"/>
<reference evidence="14 16" key="1">
    <citation type="journal article" date="2013" name="Curr. Biol.">
        <title>Shared signatures of parasitism and phylogenomics unite Cryptomycota and microsporidia.</title>
        <authorList>
            <person name="James T.Y."/>
            <person name="Pelin A."/>
            <person name="Bonen L."/>
            <person name="Ahrendt S."/>
            <person name="Sain D."/>
            <person name="Corradi N."/>
            <person name="Stajich J.E."/>
        </authorList>
    </citation>
    <scope>NUCLEOTIDE SEQUENCE [LARGE SCALE GENOMIC DNA]</scope>
    <source>
        <strain evidence="14 16">CSF55</strain>
        <strain evidence="14 16">CSF55</strain>
    </source>
</reference>
<evidence type="ECO:0000256" key="2">
    <source>
        <dbReference type="ARBA" id="ARBA00022490"/>
    </source>
</evidence>
<evidence type="ECO:0000313" key="16">
    <source>
        <dbReference type="Proteomes" id="UP000030755"/>
    </source>
</evidence>
<keyword evidence="8" id="KW-0143">Chaperone</keyword>
<feature type="region of interest" description="Disordered" evidence="10">
    <location>
        <begin position="392"/>
        <end position="425"/>
    </location>
</feature>
<evidence type="ECO:0000256" key="5">
    <source>
        <dbReference type="ARBA" id="ARBA00022737"/>
    </source>
</evidence>
<evidence type="ECO:0000313" key="15">
    <source>
        <dbReference type="EMBL" id="RKP22124.1"/>
    </source>
</evidence>
<dbReference type="Proteomes" id="UP000281549">
    <property type="component" value="Unassembled WGS sequence"/>
</dbReference>
<evidence type="ECO:0000259" key="11">
    <source>
        <dbReference type="PROSITE" id="PS50090"/>
    </source>
</evidence>
<dbReference type="GO" id="GO:0016787">
    <property type="term" value="F:hydrolase activity"/>
    <property type="evidence" value="ECO:0007669"/>
    <property type="project" value="UniProtKB-KW"/>
</dbReference>
<keyword evidence="5" id="KW-0677">Repeat</keyword>
<dbReference type="GO" id="GO:0031981">
    <property type="term" value="C:nuclear lumen"/>
    <property type="evidence" value="ECO:0007669"/>
    <property type="project" value="UniProtKB-ARBA"/>
</dbReference>
<keyword evidence="7" id="KW-0010">Activator</keyword>
<protein>
    <submittedName>
        <fullName evidence="14">Uncharacterized protein</fullName>
    </submittedName>
</protein>
<evidence type="ECO:0000256" key="7">
    <source>
        <dbReference type="ARBA" id="ARBA00023159"/>
    </source>
</evidence>
<dbReference type="InterPro" id="IPR036283">
    <property type="entry name" value="NOB1_Zf-like_sf"/>
</dbReference>
<dbReference type="Pfam" id="PF17146">
    <property type="entry name" value="PIN_6"/>
    <property type="match status" value="1"/>
</dbReference>
<feature type="domain" description="SANT" evidence="12">
    <location>
        <begin position="681"/>
        <end position="731"/>
    </location>
</feature>
<dbReference type="InterPro" id="IPR009057">
    <property type="entry name" value="Homeodomain-like_sf"/>
</dbReference>
<evidence type="ECO:0000256" key="6">
    <source>
        <dbReference type="ARBA" id="ARBA00022801"/>
    </source>
</evidence>
<dbReference type="SUPFAM" id="SSF144206">
    <property type="entry name" value="NOB1 zinc finger-like"/>
    <property type="match status" value="1"/>
</dbReference>
<dbReference type="InterPro" id="IPR017930">
    <property type="entry name" value="Myb_dom"/>
</dbReference>
<gene>
    <name evidence="14" type="ORF">O9G_003875</name>
    <name evidence="15" type="ORF">ROZALSC1DRAFT_26507</name>
</gene>
<keyword evidence="4" id="KW-0479">Metal-binding</keyword>
<dbReference type="CDD" id="cd09876">
    <property type="entry name" value="PIN_Nob1-like"/>
    <property type="match status" value="1"/>
</dbReference>
<feature type="domain" description="Myb-like" evidence="11">
    <location>
        <begin position="681"/>
        <end position="727"/>
    </location>
</feature>
<dbReference type="PROSITE" id="PS51294">
    <property type="entry name" value="HTH_MYB"/>
    <property type="match status" value="1"/>
</dbReference>
<dbReference type="CDD" id="cd00167">
    <property type="entry name" value="SANT"/>
    <property type="match status" value="1"/>
</dbReference>
<keyword evidence="3" id="KW-0540">Nuclease</keyword>
<evidence type="ECO:0000256" key="1">
    <source>
        <dbReference type="ARBA" id="ARBA00005858"/>
    </source>
</evidence>
<feature type="domain" description="HTH myb-type" evidence="13">
    <location>
        <begin position="680"/>
        <end position="731"/>
    </location>
</feature>
<dbReference type="Pfam" id="PF21884">
    <property type="entry name" value="ZUO1-like_ZHD"/>
    <property type="match status" value="1"/>
</dbReference>
<dbReference type="InterPro" id="IPR054076">
    <property type="entry name" value="ZUO1-like_ZHD"/>
</dbReference>
<dbReference type="Pfam" id="PF23082">
    <property type="entry name" value="Myb_DNA-binding_2"/>
    <property type="match status" value="1"/>
</dbReference>
<dbReference type="InterPro" id="IPR042569">
    <property type="entry name" value="RAC_head_sf"/>
</dbReference>
<dbReference type="AlphaFoldDB" id="A0A075B0B2"/>
<dbReference type="InterPro" id="IPR017884">
    <property type="entry name" value="SANT_dom"/>
</dbReference>
<dbReference type="SMART" id="SM00717">
    <property type="entry name" value="SANT"/>
    <property type="match status" value="2"/>
</dbReference>
<dbReference type="Pfam" id="PF00249">
    <property type="entry name" value="Myb_DNA-binding"/>
    <property type="match status" value="1"/>
</dbReference>
<dbReference type="GO" id="GO:0043022">
    <property type="term" value="F:ribosome binding"/>
    <property type="evidence" value="ECO:0007669"/>
    <property type="project" value="InterPro"/>
</dbReference>
<evidence type="ECO:0000256" key="4">
    <source>
        <dbReference type="ARBA" id="ARBA00022723"/>
    </source>
</evidence>
<accession>A0A075B0B2</accession>
<reference evidence="17" key="2">
    <citation type="journal article" date="2018" name="Nat. Microbiol.">
        <title>Leveraging single-cell genomics to expand the fungal tree of life.</title>
        <authorList>
            <person name="Ahrendt S.R."/>
            <person name="Quandt C.A."/>
            <person name="Ciobanu D."/>
            <person name="Clum A."/>
            <person name="Salamov A."/>
            <person name="Andreopoulos B."/>
            <person name="Cheng J.F."/>
            <person name="Woyke T."/>
            <person name="Pelin A."/>
            <person name="Henrissat B."/>
            <person name="Reynolds N.K."/>
            <person name="Benny G.L."/>
            <person name="Smith M.E."/>
            <person name="James T.Y."/>
            <person name="Grigoriev I.V."/>
        </authorList>
    </citation>
    <scope>NUCLEOTIDE SEQUENCE [LARGE SCALE GENOMIC DNA]</scope>
    <source>
        <strain evidence="17">CSF55</strain>
    </source>
</reference>
<dbReference type="GO" id="GO:0004521">
    <property type="term" value="F:RNA endonuclease activity"/>
    <property type="evidence" value="ECO:0007669"/>
    <property type="project" value="UniProtKB-ARBA"/>
</dbReference>
<dbReference type="Gene3D" id="1.10.8.840">
    <property type="entry name" value="Ribosome-associated complex head domain"/>
    <property type="match status" value="1"/>
</dbReference>
<dbReference type="Gene3D" id="1.10.10.60">
    <property type="entry name" value="Homeodomain-like"/>
    <property type="match status" value="2"/>
</dbReference>
<dbReference type="PROSITE" id="PS50090">
    <property type="entry name" value="MYB_LIKE"/>
    <property type="match status" value="1"/>
</dbReference>
<evidence type="ECO:0000313" key="17">
    <source>
        <dbReference type="Proteomes" id="UP000281549"/>
    </source>
</evidence>
<keyword evidence="2" id="KW-0963">Cytoplasm</keyword>
<dbReference type="PROSITE" id="PS51293">
    <property type="entry name" value="SANT"/>
    <property type="match status" value="1"/>
</dbReference>
<dbReference type="STRING" id="988480.A0A075B0B2"/>
<feature type="coiled-coil region" evidence="9">
    <location>
        <begin position="445"/>
        <end position="519"/>
    </location>
</feature>
<dbReference type="Pfam" id="PF08772">
    <property type="entry name" value="Zn_ribbon_NOB1"/>
    <property type="match status" value="1"/>
</dbReference>
<evidence type="ECO:0000256" key="10">
    <source>
        <dbReference type="SAM" id="MobiDB-lite"/>
    </source>
</evidence>
<keyword evidence="6" id="KW-0378">Hydrolase</keyword>
<comment type="similarity">
    <text evidence="1">Belongs to the NOB1 family.</text>
</comment>
<feature type="compositionally biased region" description="Basic and acidic residues" evidence="10">
    <location>
        <begin position="396"/>
        <end position="425"/>
    </location>
</feature>
<dbReference type="GO" id="GO:0046872">
    <property type="term" value="F:metal ion binding"/>
    <property type="evidence" value="ECO:0007669"/>
    <property type="project" value="UniProtKB-KW"/>
</dbReference>
<evidence type="ECO:0000256" key="9">
    <source>
        <dbReference type="SAM" id="Coils"/>
    </source>
</evidence>
<dbReference type="Gene3D" id="3.40.50.1010">
    <property type="entry name" value="5'-nuclease"/>
    <property type="match status" value="1"/>
</dbReference>
<dbReference type="GO" id="GO:0051083">
    <property type="term" value="P:'de novo' cotranslational protein folding"/>
    <property type="evidence" value="ECO:0007669"/>
    <property type="project" value="InterPro"/>
</dbReference>
<evidence type="ECO:0000313" key="14">
    <source>
        <dbReference type="EMBL" id="EPZ35960.1"/>
    </source>
</evidence>
<dbReference type="Gene3D" id="6.20.210.10">
    <property type="entry name" value="Nin one binding (NOB1), Zn-ribbon-like"/>
    <property type="match status" value="1"/>
</dbReference>
<organism evidence="14 16">
    <name type="scientific">Rozella allomycis (strain CSF55)</name>
    <dbReference type="NCBI Taxonomy" id="988480"/>
    <lineage>
        <taxon>Eukaryota</taxon>
        <taxon>Fungi</taxon>
        <taxon>Fungi incertae sedis</taxon>
        <taxon>Cryptomycota</taxon>
        <taxon>Cryptomycota incertae sedis</taxon>
        <taxon>Rozella</taxon>
    </lineage>
</organism>
<evidence type="ECO:0000256" key="3">
    <source>
        <dbReference type="ARBA" id="ARBA00022722"/>
    </source>
</evidence>
<dbReference type="InterPro" id="IPR044634">
    <property type="entry name" value="Zuotin/DnaJC2"/>
</dbReference>
<reference evidence="15" key="3">
    <citation type="submission" date="2018-08" db="EMBL/GenBank/DDBJ databases">
        <title>Leveraging single-cell genomics to expand the Fungal Tree of Life.</title>
        <authorList>
            <consortium name="DOE Joint Genome Institute"/>
            <person name="Ahrendt S.R."/>
            <person name="Quandt C.A."/>
            <person name="Ciobanu D."/>
            <person name="Clum A."/>
            <person name="Salamov A."/>
            <person name="Andreopoulos B."/>
            <person name="Cheng J.-F."/>
            <person name="Woyke T."/>
            <person name="Pelin A."/>
            <person name="Henrissat B."/>
            <person name="Reynolds N."/>
            <person name="Benny G.L."/>
            <person name="Smith M.E."/>
            <person name="James T.Y."/>
            <person name="Grigoriev I.V."/>
        </authorList>
    </citation>
    <scope>NUCLEOTIDE SEQUENCE</scope>
    <source>
        <strain evidence="15">CSF55</strain>
    </source>
</reference>
<dbReference type="OrthoDB" id="1690618at2759"/>
<dbReference type="GO" id="GO:0006364">
    <property type="term" value="P:rRNA processing"/>
    <property type="evidence" value="ECO:0007669"/>
    <property type="project" value="UniProtKB-ARBA"/>
</dbReference>
<dbReference type="InterPro" id="IPR032003">
    <property type="entry name" value="RAC_head"/>
</dbReference>
<proteinExistence type="inferred from homology"/>
<dbReference type="GO" id="GO:0006450">
    <property type="term" value="P:regulation of translational fidelity"/>
    <property type="evidence" value="ECO:0007669"/>
    <property type="project" value="InterPro"/>
</dbReference>
<evidence type="ECO:0000256" key="8">
    <source>
        <dbReference type="ARBA" id="ARBA00023186"/>
    </source>
</evidence>
<dbReference type="InterPro" id="IPR033411">
    <property type="entry name" value="Ribonuclease_PIN"/>
</dbReference>
<evidence type="ECO:0000259" key="12">
    <source>
        <dbReference type="PROSITE" id="PS51293"/>
    </source>
</evidence>
<dbReference type="GO" id="GO:0005829">
    <property type="term" value="C:cytosol"/>
    <property type="evidence" value="ECO:0007669"/>
    <property type="project" value="TreeGrafter"/>
</dbReference>
<evidence type="ECO:0000259" key="13">
    <source>
        <dbReference type="PROSITE" id="PS51294"/>
    </source>
</evidence>
<dbReference type="SUPFAM" id="SSF46689">
    <property type="entry name" value="Homeodomain-like"/>
    <property type="match status" value="2"/>
</dbReference>